<keyword evidence="6" id="KW-0418">Kinase</keyword>
<dbReference type="PANTHER" id="PTHR48012">
    <property type="entry name" value="STERILE20-LIKE KINASE, ISOFORM B-RELATED"/>
    <property type="match status" value="1"/>
</dbReference>
<dbReference type="Pfam" id="PF00069">
    <property type="entry name" value="Pkinase"/>
    <property type="match status" value="1"/>
</dbReference>
<dbReference type="GO" id="GO:0004674">
    <property type="term" value="F:protein serine/threonine kinase activity"/>
    <property type="evidence" value="ECO:0007669"/>
    <property type="project" value="UniProtKB-KW"/>
</dbReference>
<evidence type="ECO:0000256" key="1">
    <source>
        <dbReference type="ARBA" id="ARBA00008874"/>
    </source>
</evidence>
<evidence type="ECO:0000256" key="4">
    <source>
        <dbReference type="ARBA" id="ARBA00022679"/>
    </source>
</evidence>
<proteinExistence type="inferred from homology"/>
<feature type="region of interest" description="Disordered" evidence="11">
    <location>
        <begin position="466"/>
        <end position="492"/>
    </location>
</feature>
<dbReference type="InterPro" id="IPR017441">
    <property type="entry name" value="Protein_kinase_ATP_BS"/>
</dbReference>
<keyword evidence="5 10" id="KW-0547">Nucleotide-binding</keyword>
<evidence type="ECO:0000256" key="10">
    <source>
        <dbReference type="PROSITE-ProRule" id="PRU10141"/>
    </source>
</evidence>
<keyword evidence="4" id="KW-0808">Transferase</keyword>
<dbReference type="PROSITE" id="PS50011">
    <property type="entry name" value="PROTEIN_KINASE_DOM"/>
    <property type="match status" value="1"/>
</dbReference>
<dbReference type="Gene3D" id="1.10.510.10">
    <property type="entry name" value="Transferase(Phosphotransferase) domain 1"/>
    <property type="match status" value="1"/>
</dbReference>
<dbReference type="EMBL" id="HBIR01054705">
    <property type="protein sequence ID" value="CAE0591420.1"/>
    <property type="molecule type" value="Transcribed_RNA"/>
</dbReference>
<dbReference type="EC" id="2.7.11.1" evidence="2"/>
<dbReference type="InterPro" id="IPR050629">
    <property type="entry name" value="STE20/SPS1-PAK"/>
</dbReference>
<dbReference type="GO" id="GO:0005737">
    <property type="term" value="C:cytoplasm"/>
    <property type="evidence" value="ECO:0007669"/>
    <property type="project" value="TreeGrafter"/>
</dbReference>
<evidence type="ECO:0000256" key="5">
    <source>
        <dbReference type="ARBA" id="ARBA00022741"/>
    </source>
</evidence>
<sequence length="492" mass="53594">MAECEAVEDRYVLHERIGRGSFGEVWRGQDRQTGEVVAIKVIDLDQAEDEIDDIVQEIKVMALCESAFVTQYYGSHVSGSQLYIIMEYVGGGSILDMMDAFPLTEPYIKTILHDVLRGLDYLHTEGKIHRDIKAANVLLAEDGAVKLADFGVAGQITATMSKCCTFVGTPFWMAPEVIQQQNYDCKADIWSLGITALEMCLGEPPHADVHPMKVLLLIPDMEPPQLQGGKWSAEFRDFVGCCLKRSAPERPTAQELLQHPWVRQPSAKLTDLIKRYEKEIGCKPHQLTGEKKERLTQGRAASRSKPAYATPAPPPPPAAGWDFGDDSNEWSERPPSYDTSSSDLSRYRHSSNSSITSPSASPRESGQRQSAGTPKSRHSAAPLSPGGEAQSSVASLVVAPVLARQLGVHRDKAVQKALAQLKLAFDHLEKLRPSISRDVLMQMFELVVSSKNPHVSSLMPPAVAALARAPPPSSPGPPLGAPGLPPSRPSAS</sequence>
<comment type="catalytic activity">
    <reaction evidence="9">
        <text>L-seryl-[protein] + ATP = O-phospho-L-seryl-[protein] + ADP + H(+)</text>
        <dbReference type="Rhea" id="RHEA:17989"/>
        <dbReference type="Rhea" id="RHEA-COMP:9863"/>
        <dbReference type="Rhea" id="RHEA-COMP:11604"/>
        <dbReference type="ChEBI" id="CHEBI:15378"/>
        <dbReference type="ChEBI" id="CHEBI:29999"/>
        <dbReference type="ChEBI" id="CHEBI:30616"/>
        <dbReference type="ChEBI" id="CHEBI:83421"/>
        <dbReference type="ChEBI" id="CHEBI:456216"/>
        <dbReference type="EC" id="2.7.11.1"/>
    </reaction>
</comment>
<evidence type="ECO:0000256" key="7">
    <source>
        <dbReference type="ARBA" id="ARBA00022840"/>
    </source>
</evidence>
<dbReference type="PROSITE" id="PS00107">
    <property type="entry name" value="PROTEIN_KINASE_ATP"/>
    <property type="match status" value="1"/>
</dbReference>
<evidence type="ECO:0000313" key="13">
    <source>
        <dbReference type="EMBL" id="CAE0591420.1"/>
    </source>
</evidence>
<evidence type="ECO:0000256" key="6">
    <source>
        <dbReference type="ARBA" id="ARBA00022777"/>
    </source>
</evidence>
<accession>A0A7S3TST4</accession>
<evidence type="ECO:0000256" key="3">
    <source>
        <dbReference type="ARBA" id="ARBA00022527"/>
    </source>
</evidence>
<keyword evidence="3" id="KW-0723">Serine/threonine-protein kinase</keyword>
<name>A0A7S3TST4_EMIHU</name>
<evidence type="ECO:0000256" key="11">
    <source>
        <dbReference type="SAM" id="MobiDB-lite"/>
    </source>
</evidence>
<evidence type="ECO:0000259" key="12">
    <source>
        <dbReference type="PROSITE" id="PS50011"/>
    </source>
</evidence>
<dbReference type="SMART" id="SM00220">
    <property type="entry name" value="S_TKc"/>
    <property type="match status" value="1"/>
</dbReference>
<gene>
    <name evidence="13" type="ORF">EHUX00137_LOCUS42620</name>
</gene>
<dbReference type="CDD" id="cd06609">
    <property type="entry name" value="STKc_MST3_like"/>
    <property type="match status" value="1"/>
</dbReference>
<feature type="domain" description="Protein kinase" evidence="12">
    <location>
        <begin position="11"/>
        <end position="262"/>
    </location>
</feature>
<feature type="compositionally biased region" description="Pro residues" evidence="11">
    <location>
        <begin position="469"/>
        <end position="492"/>
    </location>
</feature>
<feature type="compositionally biased region" description="Basic and acidic residues" evidence="11">
    <location>
        <begin position="284"/>
        <end position="296"/>
    </location>
</feature>
<feature type="region of interest" description="Disordered" evidence="11">
    <location>
        <begin position="284"/>
        <end position="388"/>
    </location>
</feature>
<dbReference type="PANTHER" id="PTHR48012:SF10">
    <property type="entry name" value="FI20177P1"/>
    <property type="match status" value="1"/>
</dbReference>
<evidence type="ECO:0000256" key="9">
    <source>
        <dbReference type="ARBA" id="ARBA00048679"/>
    </source>
</evidence>
<comment type="similarity">
    <text evidence="1">Belongs to the protein kinase superfamily. STE Ser/Thr protein kinase family. STE20 subfamily.</text>
</comment>
<evidence type="ECO:0000256" key="8">
    <source>
        <dbReference type="ARBA" id="ARBA00047899"/>
    </source>
</evidence>
<evidence type="ECO:0000256" key="2">
    <source>
        <dbReference type="ARBA" id="ARBA00012513"/>
    </source>
</evidence>
<dbReference type="GO" id="GO:0005524">
    <property type="term" value="F:ATP binding"/>
    <property type="evidence" value="ECO:0007669"/>
    <property type="project" value="UniProtKB-UniRule"/>
</dbReference>
<dbReference type="InterPro" id="IPR000719">
    <property type="entry name" value="Prot_kinase_dom"/>
</dbReference>
<reference evidence="13" key="1">
    <citation type="submission" date="2021-01" db="EMBL/GenBank/DDBJ databases">
        <authorList>
            <person name="Corre E."/>
            <person name="Pelletier E."/>
            <person name="Niang G."/>
            <person name="Scheremetjew M."/>
            <person name="Finn R."/>
            <person name="Kale V."/>
            <person name="Holt S."/>
            <person name="Cochrane G."/>
            <person name="Meng A."/>
            <person name="Brown T."/>
            <person name="Cohen L."/>
        </authorList>
    </citation>
    <scope>NUCLEOTIDE SEQUENCE</scope>
    <source>
        <strain evidence="13">379</strain>
    </source>
</reference>
<dbReference type="FunFam" id="1.10.510.10:FF:000499">
    <property type="entry name" value="Serine/threonine-protein kinase KIC1"/>
    <property type="match status" value="1"/>
</dbReference>
<feature type="binding site" evidence="10">
    <location>
        <position position="40"/>
    </location>
    <ligand>
        <name>ATP</name>
        <dbReference type="ChEBI" id="CHEBI:30616"/>
    </ligand>
</feature>
<comment type="catalytic activity">
    <reaction evidence="8">
        <text>L-threonyl-[protein] + ATP = O-phospho-L-threonyl-[protein] + ADP + H(+)</text>
        <dbReference type="Rhea" id="RHEA:46608"/>
        <dbReference type="Rhea" id="RHEA-COMP:11060"/>
        <dbReference type="Rhea" id="RHEA-COMP:11605"/>
        <dbReference type="ChEBI" id="CHEBI:15378"/>
        <dbReference type="ChEBI" id="CHEBI:30013"/>
        <dbReference type="ChEBI" id="CHEBI:30616"/>
        <dbReference type="ChEBI" id="CHEBI:61977"/>
        <dbReference type="ChEBI" id="CHEBI:456216"/>
        <dbReference type="EC" id="2.7.11.1"/>
    </reaction>
</comment>
<organism evidence="13">
    <name type="scientific">Emiliania huxleyi</name>
    <name type="common">Coccolithophore</name>
    <name type="synonym">Pontosphaera huxleyi</name>
    <dbReference type="NCBI Taxonomy" id="2903"/>
    <lineage>
        <taxon>Eukaryota</taxon>
        <taxon>Haptista</taxon>
        <taxon>Haptophyta</taxon>
        <taxon>Prymnesiophyceae</taxon>
        <taxon>Isochrysidales</taxon>
        <taxon>Noelaerhabdaceae</taxon>
        <taxon>Emiliania</taxon>
    </lineage>
</organism>
<protein>
    <recommendedName>
        <fullName evidence="2">non-specific serine/threonine protein kinase</fullName>
        <ecNumber evidence="2">2.7.11.1</ecNumber>
    </recommendedName>
</protein>
<dbReference type="InterPro" id="IPR011009">
    <property type="entry name" value="Kinase-like_dom_sf"/>
</dbReference>
<dbReference type="AlphaFoldDB" id="A0A7S3TST4"/>
<feature type="compositionally biased region" description="Low complexity" evidence="11">
    <location>
        <begin position="340"/>
        <end position="364"/>
    </location>
</feature>
<dbReference type="SUPFAM" id="SSF56112">
    <property type="entry name" value="Protein kinase-like (PK-like)"/>
    <property type="match status" value="1"/>
</dbReference>
<keyword evidence="7 10" id="KW-0067">ATP-binding</keyword>